<dbReference type="Gene3D" id="3.40.50.2300">
    <property type="match status" value="1"/>
</dbReference>
<evidence type="ECO:0000313" key="3">
    <source>
        <dbReference type="EMBL" id="PSH54439.1"/>
    </source>
</evidence>
<dbReference type="InterPro" id="IPR039420">
    <property type="entry name" value="WalR-like"/>
</dbReference>
<dbReference type="PANTHER" id="PTHR43214:SF42">
    <property type="entry name" value="TRANSCRIPTIONAL REGULATORY PROTEIN DESR"/>
    <property type="match status" value="1"/>
</dbReference>
<feature type="domain" description="HTH luxR-type" evidence="2">
    <location>
        <begin position="195"/>
        <end position="260"/>
    </location>
</feature>
<keyword evidence="1" id="KW-0238">DNA-binding</keyword>
<dbReference type="InterPro" id="IPR016032">
    <property type="entry name" value="Sig_transdc_resp-reg_C-effctor"/>
</dbReference>
<evidence type="ECO:0000259" key="2">
    <source>
        <dbReference type="PROSITE" id="PS50043"/>
    </source>
</evidence>
<reference evidence="4" key="1">
    <citation type="submission" date="2017-11" db="EMBL/GenBank/DDBJ databases">
        <authorList>
            <person name="Kuznetsova I."/>
            <person name="Sazanova A."/>
            <person name="Chirak E."/>
            <person name="Safronova V."/>
            <person name="Willems A."/>
        </authorList>
    </citation>
    <scope>NUCLEOTIDE SEQUENCE [LARGE SCALE GENOMIC DNA]</scope>
    <source>
        <strain evidence="4">STM 196</strain>
    </source>
</reference>
<dbReference type="CDD" id="cd06170">
    <property type="entry name" value="LuxR_C_like"/>
    <property type="match status" value="1"/>
</dbReference>
<gene>
    <name evidence="3" type="ORF">CU102_28575</name>
</gene>
<dbReference type="Proteomes" id="UP000241444">
    <property type="component" value="Unassembled WGS sequence"/>
</dbReference>
<dbReference type="SMART" id="SM00421">
    <property type="entry name" value="HTH_LUXR"/>
    <property type="match status" value="1"/>
</dbReference>
<dbReference type="InterPro" id="IPR000792">
    <property type="entry name" value="Tscrpt_reg_LuxR_C"/>
</dbReference>
<dbReference type="EMBL" id="PGGO01000087">
    <property type="protein sequence ID" value="PSH54439.1"/>
    <property type="molecule type" value="Genomic_DNA"/>
</dbReference>
<dbReference type="PANTHER" id="PTHR43214">
    <property type="entry name" value="TWO-COMPONENT RESPONSE REGULATOR"/>
    <property type="match status" value="1"/>
</dbReference>
<sequence length="260" mass="27878">MKGSMIVDEGEMMLSRTTVDYHSQGIAAFTEGDRATLASAGERGRETASAHTPVLAIVDGRVLARECLARTLQMSGLGFHVATFDAIDAVHGYGSVPLSAILVYAGGENIVHGPVGRSIRKLVSAFRGVPVIIQSDNDDLQQVATALHFGIRGYLSSNVGVDVCIEAISLAVAGGIFIAAENTSDLQGMLAKKMNTRDAALFTQRERDIIRLLRQGKANKSIAFELQLAANTVKVHIHNIMKKLKATNRTEAIFKIAGDY</sequence>
<evidence type="ECO:0000256" key="1">
    <source>
        <dbReference type="ARBA" id="ARBA00023125"/>
    </source>
</evidence>
<dbReference type="Pfam" id="PF00196">
    <property type="entry name" value="GerE"/>
    <property type="match status" value="1"/>
</dbReference>
<evidence type="ECO:0000313" key="4">
    <source>
        <dbReference type="Proteomes" id="UP000241444"/>
    </source>
</evidence>
<name>A0A2P7AJQ6_9HYPH</name>
<dbReference type="InterPro" id="IPR011006">
    <property type="entry name" value="CheY-like_superfamily"/>
</dbReference>
<dbReference type="SUPFAM" id="SSF46894">
    <property type="entry name" value="C-terminal effector domain of the bipartite response regulators"/>
    <property type="match status" value="1"/>
</dbReference>
<dbReference type="GO" id="GO:0003677">
    <property type="term" value="F:DNA binding"/>
    <property type="evidence" value="ECO:0007669"/>
    <property type="project" value="UniProtKB-KW"/>
</dbReference>
<dbReference type="OrthoDB" id="7272316at2"/>
<dbReference type="PROSITE" id="PS50043">
    <property type="entry name" value="HTH_LUXR_2"/>
    <property type="match status" value="1"/>
</dbReference>
<dbReference type="SUPFAM" id="SSF52172">
    <property type="entry name" value="CheY-like"/>
    <property type="match status" value="1"/>
</dbReference>
<keyword evidence="4" id="KW-1185">Reference proteome</keyword>
<protein>
    <recommendedName>
        <fullName evidence="2">HTH luxR-type domain-containing protein</fullName>
    </recommendedName>
</protein>
<dbReference type="PRINTS" id="PR00038">
    <property type="entry name" value="HTHLUXR"/>
</dbReference>
<organism evidence="3 4">
    <name type="scientific">Phyllobacterium brassicacearum</name>
    <dbReference type="NCBI Taxonomy" id="314235"/>
    <lineage>
        <taxon>Bacteria</taxon>
        <taxon>Pseudomonadati</taxon>
        <taxon>Pseudomonadota</taxon>
        <taxon>Alphaproteobacteria</taxon>
        <taxon>Hyphomicrobiales</taxon>
        <taxon>Phyllobacteriaceae</taxon>
        <taxon>Phyllobacterium</taxon>
    </lineage>
</organism>
<dbReference type="RefSeq" id="WP_106714388.1">
    <property type="nucleotide sequence ID" value="NZ_PGGO01000087.1"/>
</dbReference>
<dbReference type="AlphaFoldDB" id="A0A2P7AJQ6"/>
<dbReference type="PROSITE" id="PS00622">
    <property type="entry name" value="HTH_LUXR_1"/>
    <property type="match status" value="1"/>
</dbReference>
<proteinExistence type="predicted"/>
<dbReference type="GO" id="GO:0006355">
    <property type="term" value="P:regulation of DNA-templated transcription"/>
    <property type="evidence" value="ECO:0007669"/>
    <property type="project" value="InterPro"/>
</dbReference>
<accession>A0A2P7AJQ6</accession>
<comment type="caution">
    <text evidence="3">The sequence shown here is derived from an EMBL/GenBank/DDBJ whole genome shotgun (WGS) entry which is preliminary data.</text>
</comment>